<dbReference type="SUPFAM" id="SSF48452">
    <property type="entry name" value="TPR-like"/>
    <property type="match status" value="1"/>
</dbReference>
<evidence type="ECO:0000259" key="10">
    <source>
        <dbReference type="Pfam" id="PF24575"/>
    </source>
</evidence>
<feature type="domain" description="Surface lipoprotein assembly modifier C-terminal" evidence="9">
    <location>
        <begin position="189"/>
        <end position="469"/>
    </location>
</feature>
<sequence length="469" mass="54039">MKKTSLLFLTLTATAVQAAPVSTPLNQIPDLNQEQISQQTETVLQSENAKQHSASMTADDLLKQPELLQNALDTAINQQNVNNIRFLLSIYRKQPENQQDAVLLKYAESFVQRADGQQDEAEQNLRELVQAHPEFAPIRLQYALTLLQNGEQKEAAQEVAKIRETPELPEDASQYLNQFDAHLKNEKAWQFNANAYYLNEGNVGRAPEQRTYGNWQFPAPKKAHGFGYELSAQKTVPIKGHWAARVNASVYGKFYWDAHDYDDLVAHTEAGAVWRNAKQEVSLMPFYEKRWYGTEPYSQTSGAILRYSRTLSPSWQVYGAWQSDYKRHDDRSHLNGADHSASVSVLYRSSPQQYFVIGAGAGRSNAKDLSDAYVYSNARVSWTRNWRSLKNLSTTLSVSAQRRNYRAPDFFNIRRHDKEYFTRLSVSHLKLSWGGFVPRLNWTWSHVDSDHFYYRYNQNRVFVDVMKQF</sequence>
<dbReference type="EMBL" id="FXUV01000011">
    <property type="protein sequence ID" value="SMQ11933.1"/>
    <property type="molecule type" value="Genomic_DNA"/>
</dbReference>
<keyword evidence="6" id="KW-0998">Cell outer membrane</keyword>
<evidence type="ECO:0000259" key="9">
    <source>
        <dbReference type="Pfam" id="PF04575"/>
    </source>
</evidence>
<evidence type="ECO:0000256" key="4">
    <source>
        <dbReference type="ARBA" id="ARBA00022729"/>
    </source>
</evidence>
<dbReference type="InterPro" id="IPR011990">
    <property type="entry name" value="TPR-like_helical_dom_sf"/>
</dbReference>
<accession>A0A238TDI9</accession>
<name>A0A238TDI9_9NEIS</name>
<evidence type="ECO:0000256" key="1">
    <source>
        <dbReference type="ARBA" id="ARBA00004571"/>
    </source>
</evidence>
<evidence type="ECO:0000256" key="7">
    <source>
        <dbReference type="ARBA" id="ARBA00023609"/>
    </source>
</evidence>
<dbReference type="EMBL" id="FXUV02000065">
    <property type="protein sequence ID" value="SNB82407.1"/>
    <property type="molecule type" value="Genomic_DNA"/>
</dbReference>
<evidence type="ECO:0000256" key="2">
    <source>
        <dbReference type="ARBA" id="ARBA00022452"/>
    </source>
</evidence>
<keyword evidence="13" id="KW-1185">Reference proteome</keyword>
<reference evidence="11" key="1">
    <citation type="submission" date="2017-05" db="EMBL/GenBank/DDBJ databases">
        <authorList>
            <person name="Song R."/>
            <person name="Chenine A.L."/>
            <person name="Ruprecht R.M."/>
        </authorList>
    </citation>
    <scope>NUCLEOTIDE SEQUENCE</scope>
    <source>
        <strain evidence="11">Kingella_eburonensis</strain>
    </source>
</reference>
<dbReference type="AlphaFoldDB" id="A0A238TDI9"/>
<dbReference type="GO" id="GO:0009279">
    <property type="term" value="C:cell outer membrane"/>
    <property type="evidence" value="ECO:0007669"/>
    <property type="project" value="UniProtKB-SubCell"/>
</dbReference>
<feature type="signal peptide" evidence="8">
    <location>
        <begin position="1"/>
        <end position="18"/>
    </location>
</feature>
<organism evidence="12 13">
    <name type="scientific">Kingella negevensis</name>
    <dbReference type="NCBI Taxonomy" id="1522312"/>
    <lineage>
        <taxon>Bacteria</taxon>
        <taxon>Pseudomonadati</taxon>
        <taxon>Pseudomonadota</taxon>
        <taxon>Betaproteobacteria</taxon>
        <taxon>Neisseriales</taxon>
        <taxon>Neisseriaceae</taxon>
        <taxon>Kingella</taxon>
    </lineage>
</organism>
<dbReference type="Pfam" id="PF24575">
    <property type="entry name" value="TPR_Slam"/>
    <property type="match status" value="1"/>
</dbReference>
<feature type="domain" description="Surface lipoprotein assembly modifier N-terminal TPR repeats region" evidence="10">
    <location>
        <begin position="55"/>
        <end position="158"/>
    </location>
</feature>
<dbReference type="InterPro" id="IPR057556">
    <property type="entry name" value="TPR_Slam"/>
</dbReference>
<dbReference type="Proteomes" id="UP000215450">
    <property type="component" value="Unassembled WGS sequence"/>
</dbReference>
<gene>
    <name evidence="12" type="ORF">KEBURONENSIS_00517</name>
    <name evidence="11" type="ORF">KEBURONENSIS_00938</name>
</gene>
<keyword evidence="4 8" id="KW-0732">Signal</keyword>
<keyword evidence="2" id="KW-1134">Transmembrane beta strand</keyword>
<comment type="similarity">
    <text evidence="7">Belongs to the Slam family.</text>
</comment>
<dbReference type="Pfam" id="PF04575">
    <property type="entry name" value="SlipAM"/>
    <property type="match status" value="1"/>
</dbReference>
<evidence type="ECO:0000256" key="8">
    <source>
        <dbReference type="SAM" id="SignalP"/>
    </source>
</evidence>
<keyword evidence="3" id="KW-0812">Transmembrane</keyword>
<dbReference type="STRING" id="1522312.GCA_900177895_01343"/>
<keyword evidence="5" id="KW-0472">Membrane</keyword>
<dbReference type="RefSeq" id="WP_095062044.1">
    <property type="nucleotide sequence ID" value="NZ_FXUV02000065.1"/>
</dbReference>
<proteinExistence type="inferred from homology"/>
<evidence type="ECO:0000256" key="5">
    <source>
        <dbReference type="ARBA" id="ARBA00023136"/>
    </source>
</evidence>
<evidence type="ECO:0000313" key="13">
    <source>
        <dbReference type="Proteomes" id="UP000215450"/>
    </source>
</evidence>
<protein>
    <submittedName>
        <fullName evidence="12">TPR repeat-containing protein</fullName>
    </submittedName>
</protein>
<comment type="subcellular location">
    <subcellularLocation>
        <location evidence="1">Cell outer membrane</location>
        <topology evidence="1">Multi-pass membrane protein</topology>
    </subcellularLocation>
</comment>
<evidence type="ECO:0000313" key="12">
    <source>
        <dbReference type="EMBL" id="SNB82407.1"/>
    </source>
</evidence>
<dbReference type="InterPro" id="IPR007655">
    <property type="entry name" value="Slam_C"/>
</dbReference>
<evidence type="ECO:0000256" key="3">
    <source>
        <dbReference type="ARBA" id="ARBA00022692"/>
    </source>
</evidence>
<reference evidence="12 13" key="2">
    <citation type="submission" date="2017-06" db="EMBL/GenBank/DDBJ databases">
        <authorList>
            <person name="Kim H.J."/>
            <person name="Triplett B.A."/>
        </authorList>
    </citation>
    <scope>NUCLEOTIDE SEQUENCE [LARGE SCALE GENOMIC DNA]</scope>
    <source>
        <strain evidence="12">Kingella_eburonensis</strain>
    </source>
</reference>
<evidence type="ECO:0000313" key="11">
    <source>
        <dbReference type="EMBL" id="SMQ11933.1"/>
    </source>
</evidence>
<evidence type="ECO:0000256" key="6">
    <source>
        <dbReference type="ARBA" id="ARBA00023237"/>
    </source>
</evidence>
<dbReference type="OrthoDB" id="8606547at2"/>
<feature type="chain" id="PRO_5015075295" evidence="8">
    <location>
        <begin position="19"/>
        <end position="469"/>
    </location>
</feature>